<evidence type="ECO:0000313" key="8">
    <source>
        <dbReference type="EMBL" id="EMF13009.1"/>
    </source>
</evidence>
<feature type="region of interest" description="Disordered" evidence="6">
    <location>
        <begin position="451"/>
        <end position="545"/>
    </location>
</feature>
<dbReference type="FunFam" id="1.20.58.340:FF:000014">
    <property type="entry name" value="CorA family metal ion transporter"/>
    <property type="match status" value="1"/>
</dbReference>
<dbReference type="EMBL" id="KB456264">
    <property type="protein sequence ID" value="EMF13009.1"/>
    <property type="molecule type" value="Genomic_DNA"/>
</dbReference>
<feature type="compositionally biased region" description="Basic and acidic residues" evidence="6">
    <location>
        <begin position="702"/>
        <end position="720"/>
    </location>
</feature>
<dbReference type="GO" id="GO:0010961">
    <property type="term" value="P:intracellular magnesium ion homeostasis"/>
    <property type="evidence" value="ECO:0007669"/>
    <property type="project" value="TreeGrafter"/>
</dbReference>
<dbReference type="STRING" id="692275.M3D551"/>
<dbReference type="InterPro" id="IPR044089">
    <property type="entry name" value="Alr1-like"/>
</dbReference>
<proteinExistence type="inferred from homology"/>
<dbReference type="Gene3D" id="3.30.460.20">
    <property type="entry name" value="CorA soluble domain-like"/>
    <property type="match status" value="1"/>
</dbReference>
<gene>
    <name evidence="8" type="ORF">SEPMUDRAFT_149515</name>
</gene>
<feature type="compositionally biased region" description="Basic and acidic residues" evidence="6">
    <location>
        <begin position="116"/>
        <end position="132"/>
    </location>
</feature>
<dbReference type="GO" id="GO:0015095">
    <property type="term" value="F:magnesium ion transmembrane transporter activity"/>
    <property type="evidence" value="ECO:0007669"/>
    <property type="project" value="InterPro"/>
</dbReference>
<accession>M3D551</accession>
<feature type="region of interest" description="Disordered" evidence="6">
    <location>
        <begin position="702"/>
        <end position="738"/>
    </location>
</feature>
<dbReference type="PANTHER" id="PTHR21535:SF51">
    <property type="entry name" value="MANGANESE RESISTANCE PROTEIN MNR2"/>
    <property type="match status" value="1"/>
</dbReference>
<keyword evidence="3 7" id="KW-0812">Transmembrane</keyword>
<dbReference type="Pfam" id="PF01544">
    <property type="entry name" value="CorA"/>
    <property type="match status" value="2"/>
</dbReference>
<dbReference type="SUPFAM" id="SSF144083">
    <property type="entry name" value="Magnesium transport protein CorA, transmembrane region"/>
    <property type="match status" value="1"/>
</dbReference>
<feature type="transmembrane region" description="Helical" evidence="7">
    <location>
        <begin position="869"/>
        <end position="890"/>
    </location>
</feature>
<dbReference type="Proteomes" id="UP000016931">
    <property type="component" value="Unassembled WGS sequence"/>
</dbReference>
<dbReference type="PANTHER" id="PTHR21535">
    <property type="entry name" value="MAGNESIUM AND COBALT TRANSPORT PROTEIN/MITOCHONDRIAL IMPORT INNER MEMBRANE TRANSLOCASE SUBUNIT TIM8"/>
    <property type="match status" value="1"/>
</dbReference>
<organism evidence="8 9">
    <name type="scientific">Sphaerulina musiva (strain SO2202)</name>
    <name type="common">Poplar stem canker fungus</name>
    <name type="synonym">Septoria musiva</name>
    <dbReference type="NCBI Taxonomy" id="692275"/>
    <lineage>
        <taxon>Eukaryota</taxon>
        <taxon>Fungi</taxon>
        <taxon>Dikarya</taxon>
        <taxon>Ascomycota</taxon>
        <taxon>Pezizomycotina</taxon>
        <taxon>Dothideomycetes</taxon>
        <taxon>Dothideomycetidae</taxon>
        <taxon>Mycosphaerellales</taxon>
        <taxon>Mycosphaerellaceae</taxon>
        <taxon>Sphaerulina</taxon>
    </lineage>
</organism>
<feature type="compositionally biased region" description="Basic and acidic residues" evidence="6">
    <location>
        <begin position="336"/>
        <end position="352"/>
    </location>
</feature>
<dbReference type="OMA" id="NEQWDIA"/>
<dbReference type="InterPro" id="IPR045863">
    <property type="entry name" value="CorA_TM1_TM2"/>
</dbReference>
<feature type="compositionally biased region" description="Basic and acidic residues" evidence="6">
    <location>
        <begin position="86"/>
        <end position="96"/>
    </location>
</feature>
<dbReference type="GO" id="GO:0000329">
    <property type="term" value="C:fungal-type vacuole membrane"/>
    <property type="evidence" value="ECO:0007669"/>
    <property type="project" value="TreeGrafter"/>
</dbReference>
<evidence type="ECO:0000313" key="9">
    <source>
        <dbReference type="Proteomes" id="UP000016931"/>
    </source>
</evidence>
<feature type="compositionally biased region" description="Polar residues" evidence="6">
    <location>
        <begin position="205"/>
        <end position="222"/>
    </location>
</feature>
<reference evidence="8 9" key="1">
    <citation type="journal article" date="2012" name="PLoS Pathog.">
        <title>Diverse lifestyles and strategies of plant pathogenesis encoded in the genomes of eighteen Dothideomycetes fungi.</title>
        <authorList>
            <person name="Ohm R.A."/>
            <person name="Feau N."/>
            <person name="Henrissat B."/>
            <person name="Schoch C.L."/>
            <person name="Horwitz B.A."/>
            <person name="Barry K.W."/>
            <person name="Condon B.J."/>
            <person name="Copeland A.C."/>
            <person name="Dhillon B."/>
            <person name="Glaser F."/>
            <person name="Hesse C.N."/>
            <person name="Kosti I."/>
            <person name="LaButti K."/>
            <person name="Lindquist E.A."/>
            <person name="Lucas S."/>
            <person name="Salamov A.A."/>
            <person name="Bradshaw R.E."/>
            <person name="Ciuffetti L."/>
            <person name="Hamelin R.C."/>
            <person name="Kema G.H.J."/>
            <person name="Lawrence C."/>
            <person name="Scott J.A."/>
            <person name="Spatafora J.W."/>
            <person name="Turgeon B.G."/>
            <person name="de Wit P.J.G.M."/>
            <person name="Zhong S."/>
            <person name="Goodwin S.B."/>
            <person name="Grigoriev I.V."/>
        </authorList>
    </citation>
    <scope>NUCLEOTIDE SEQUENCE [LARGE SCALE GENOMIC DNA]</scope>
    <source>
        <strain evidence="8 9">SO2202</strain>
    </source>
</reference>
<feature type="compositionally biased region" description="Basic residues" evidence="6">
    <location>
        <begin position="44"/>
        <end position="60"/>
    </location>
</feature>
<keyword evidence="5 7" id="KW-0472">Membrane</keyword>
<dbReference type="GeneID" id="27902738"/>
<feature type="region of interest" description="Disordered" evidence="6">
    <location>
        <begin position="1"/>
        <end position="271"/>
    </location>
</feature>
<dbReference type="Gene3D" id="1.20.58.340">
    <property type="entry name" value="Magnesium transport protein CorA, transmembrane region"/>
    <property type="match status" value="2"/>
</dbReference>
<feature type="region of interest" description="Disordered" evidence="6">
    <location>
        <begin position="301"/>
        <end position="358"/>
    </location>
</feature>
<dbReference type="HOGENOM" id="CLU_007127_10_0_1"/>
<dbReference type="OrthoDB" id="29879at2759"/>
<dbReference type="eggNOG" id="ENOG502QPTQ">
    <property type="taxonomic scope" value="Eukaryota"/>
</dbReference>
<keyword evidence="4 7" id="KW-1133">Transmembrane helix</keyword>
<evidence type="ECO:0000256" key="3">
    <source>
        <dbReference type="ARBA" id="ARBA00022692"/>
    </source>
</evidence>
<dbReference type="RefSeq" id="XP_016761130.1">
    <property type="nucleotide sequence ID" value="XM_016905601.1"/>
</dbReference>
<protein>
    <submittedName>
        <fullName evidence="8">Cora-domain-containing protein</fullName>
    </submittedName>
</protein>
<evidence type="ECO:0000256" key="6">
    <source>
        <dbReference type="SAM" id="MobiDB-lite"/>
    </source>
</evidence>
<feature type="compositionally biased region" description="Acidic residues" evidence="6">
    <location>
        <begin position="453"/>
        <end position="465"/>
    </location>
</feature>
<keyword evidence="9" id="KW-1185">Reference proteome</keyword>
<comment type="subcellular location">
    <subcellularLocation>
        <location evidence="1">Membrane</location>
        <topology evidence="1">Multi-pass membrane protein</topology>
    </subcellularLocation>
</comment>
<dbReference type="InterPro" id="IPR045861">
    <property type="entry name" value="CorA_cytoplasmic_dom"/>
</dbReference>
<dbReference type="FunFam" id="1.20.58.340:FF:000008">
    <property type="entry name" value="CorA family metal ion transporter"/>
    <property type="match status" value="1"/>
</dbReference>
<evidence type="ECO:0000256" key="2">
    <source>
        <dbReference type="ARBA" id="ARBA00009765"/>
    </source>
</evidence>
<comment type="similarity">
    <text evidence="2">Belongs to the CorA metal ion transporter (MIT) (TC 1.A.35) family.</text>
</comment>
<evidence type="ECO:0000256" key="4">
    <source>
        <dbReference type="ARBA" id="ARBA00022989"/>
    </source>
</evidence>
<evidence type="ECO:0000256" key="1">
    <source>
        <dbReference type="ARBA" id="ARBA00004141"/>
    </source>
</evidence>
<feature type="compositionally biased region" description="Polar residues" evidence="6">
    <location>
        <begin position="98"/>
        <end position="112"/>
    </location>
</feature>
<dbReference type="AlphaFoldDB" id="M3D551"/>
<evidence type="ECO:0000256" key="5">
    <source>
        <dbReference type="ARBA" id="ARBA00023136"/>
    </source>
</evidence>
<dbReference type="CDD" id="cd12829">
    <property type="entry name" value="Alr1p-like"/>
    <property type="match status" value="1"/>
</dbReference>
<dbReference type="InterPro" id="IPR002523">
    <property type="entry name" value="MgTranspt_CorA/ZnTranspt_ZntB"/>
</dbReference>
<dbReference type="SUPFAM" id="SSF143865">
    <property type="entry name" value="CorA soluble domain-like"/>
    <property type="match status" value="1"/>
</dbReference>
<feature type="compositionally biased region" description="Basic and acidic residues" evidence="6">
    <location>
        <begin position="301"/>
        <end position="314"/>
    </location>
</feature>
<name>M3D551_SPHMS</name>
<evidence type="ECO:0000256" key="7">
    <source>
        <dbReference type="SAM" id="Phobius"/>
    </source>
</evidence>
<sequence>MASRQPRGGLASIAGPASMAKPAPGEGQSDDATGSANAMGAPPNKKKKHRAGRKHRKPRRQSFIAPSEAATEDTTDMQDRPSLLEASHHASQRDSFYRVQNSTRRGSHTSLESEALLDHREHAPLSRRRDTMRQGFARAALPFARHQHRPSDASAKAGGGGGSGRSRPAHTEESVISEDEEDEHRGTERSPLLGNKARTKPHVSRANSGLQGGTHSSNGNTTRTRHESSPSKTSSPRGAPLEILTATRNPQPDGDHDVNNPPSVPGSPTLGITEDLYIYGLGSSLSERGRDAVIHISEDEADRELDNRSPESMRRRPTLAQLAERDVCFPGDDDATEHGEESPHASQREASVKPRRRRGRKFPDLEVLEEWSREEKEARTQQEVQRAKKISEPVMIGGRLRPAKTAWHAEAENSPFRFTYFNEMLDGTIHARTISDLQDDMTFHELFIPDPIELSDDSDDEDEHDEGAIERPTLHKLRRASSVGRSKHADAVSQNGDPPRPASIARGSIVESMANSKSAAESAPVSGGDSGNVTPKGQRKRYGPRPTFWLDVLSPTENEMKVLSKAFGIHQLTSEDILMNEQREKVELFPSYYFVNYRTFEQDKDSENYMEPINMYVIVFRDGVITFHHSMSPHPANVRRRIRQLSDYMSPTADWISYAIIDDVTDVYAPLVTEIEQEVDDIDEEILLMHQESDPNAIEQAKFEQKQKEGKAKGEKRRESNASATTIDAGKKKNSGGDMLRRVGGCRKKVMSLYRLLGNKADVIKGFAKRCNEHWEVAPRSEIGLYLGDIQDHIVTMTGNLSHYESLLSRAHGNYVAQINIRMNERAETNADVLGKLTVLGTIVLPMNIITGMWGMNVWVPGQEYEGDLSWFFAITAGLAAFGFICYFIAKKVYGIV</sequence>